<sequence length="200" mass="22645">MEAAVRPLGIVSNCSCALLPFLDWAVQSRRVMDHRFGLIQTLRLCSREYRVSRSRRRVHDSNSSAEPLVREYGFVHVRLLNARGIENWLEIEITATSTRGIVTFSPTNEALVRGAVAYKNYPILVGDPGQSMSDLARQIEDGLNTDPVFRAHDVFAIFYPYSRQAVDPPGNRLYGRDPSKAFIHHLSTHLLTDGEVRHEL</sequence>
<dbReference type="AlphaFoldDB" id="A0A9P6APP3"/>
<organism evidence="1 2">
    <name type="scientific">Hydnum rufescens UP504</name>
    <dbReference type="NCBI Taxonomy" id="1448309"/>
    <lineage>
        <taxon>Eukaryota</taxon>
        <taxon>Fungi</taxon>
        <taxon>Dikarya</taxon>
        <taxon>Basidiomycota</taxon>
        <taxon>Agaricomycotina</taxon>
        <taxon>Agaricomycetes</taxon>
        <taxon>Cantharellales</taxon>
        <taxon>Hydnaceae</taxon>
        <taxon>Hydnum</taxon>
    </lineage>
</organism>
<accession>A0A9P6APP3</accession>
<comment type="caution">
    <text evidence="1">The sequence shown here is derived from an EMBL/GenBank/DDBJ whole genome shotgun (WGS) entry which is preliminary data.</text>
</comment>
<dbReference type="EMBL" id="MU129036">
    <property type="protein sequence ID" value="KAF9509387.1"/>
    <property type="molecule type" value="Genomic_DNA"/>
</dbReference>
<proteinExistence type="predicted"/>
<protein>
    <submittedName>
        <fullName evidence="1">Uncharacterized protein</fullName>
    </submittedName>
</protein>
<gene>
    <name evidence="1" type="ORF">BS47DRAFT_1349251</name>
</gene>
<reference evidence="1" key="1">
    <citation type="journal article" date="2020" name="Nat. Commun.">
        <title>Large-scale genome sequencing of mycorrhizal fungi provides insights into the early evolution of symbiotic traits.</title>
        <authorList>
            <person name="Miyauchi S."/>
            <person name="Kiss E."/>
            <person name="Kuo A."/>
            <person name="Drula E."/>
            <person name="Kohler A."/>
            <person name="Sanchez-Garcia M."/>
            <person name="Morin E."/>
            <person name="Andreopoulos B."/>
            <person name="Barry K.W."/>
            <person name="Bonito G."/>
            <person name="Buee M."/>
            <person name="Carver A."/>
            <person name="Chen C."/>
            <person name="Cichocki N."/>
            <person name="Clum A."/>
            <person name="Culley D."/>
            <person name="Crous P.W."/>
            <person name="Fauchery L."/>
            <person name="Girlanda M."/>
            <person name="Hayes R.D."/>
            <person name="Keri Z."/>
            <person name="LaButti K."/>
            <person name="Lipzen A."/>
            <person name="Lombard V."/>
            <person name="Magnuson J."/>
            <person name="Maillard F."/>
            <person name="Murat C."/>
            <person name="Nolan M."/>
            <person name="Ohm R.A."/>
            <person name="Pangilinan J."/>
            <person name="Pereira M.F."/>
            <person name="Perotto S."/>
            <person name="Peter M."/>
            <person name="Pfister S."/>
            <person name="Riley R."/>
            <person name="Sitrit Y."/>
            <person name="Stielow J.B."/>
            <person name="Szollosi G."/>
            <person name="Zifcakova L."/>
            <person name="Stursova M."/>
            <person name="Spatafora J.W."/>
            <person name="Tedersoo L."/>
            <person name="Vaario L.M."/>
            <person name="Yamada A."/>
            <person name="Yan M."/>
            <person name="Wang P."/>
            <person name="Xu J."/>
            <person name="Bruns T."/>
            <person name="Baldrian P."/>
            <person name="Vilgalys R."/>
            <person name="Dunand C."/>
            <person name="Henrissat B."/>
            <person name="Grigoriev I.V."/>
            <person name="Hibbett D."/>
            <person name="Nagy L.G."/>
            <person name="Martin F.M."/>
        </authorList>
    </citation>
    <scope>NUCLEOTIDE SEQUENCE</scope>
    <source>
        <strain evidence="1">UP504</strain>
    </source>
</reference>
<evidence type="ECO:0000313" key="2">
    <source>
        <dbReference type="Proteomes" id="UP000886523"/>
    </source>
</evidence>
<keyword evidence="2" id="KW-1185">Reference proteome</keyword>
<evidence type="ECO:0000313" key="1">
    <source>
        <dbReference type="EMBL" id="KAF9509387.1"/>
    </source>
</evidence>
<dbReference type="Proteomes" id="UP000886523">
    <property type="component" value="Unassembled WGS sequence"/>
</dbReference>
<name>A0A9P6APP3_9AGAM</name>